<evidence type="ECO:0000256" key="1">
    <source>
        <dbReference type="ARBA" id="ARBA00005532"/>
    </source>
</evidence>
<keyword evidence="5" id="KW-0963">Cytoplasm</keyword>
<dbReference type="HAMAP" id="MF_00050">
    <property type="entry name" value="EF_Ts"/>
    <property type="match status" value="1"/>
</dbReference>
<dbReference type="Proteomes" id="UP000176770">
    <property type="component" value="Unassembled WGS sequence"/>
</dbReference>
<dbReference type="FunFam" id="1.10.286.20:FF:000001">
    <property type="entry name" value="Elongation factor Ts"/>
    <property type="match status" value="1"/>
</dbReference>
<dbReference type="PANTHER" id="PTHR11741">
    <property type="entry name" value="ELONGATION FACTOR TS"/>
    <property type="match status" value="1"/>
</dbReference>
<dbReference type="STRING" id="1802165.A3F94_01865"/>
<dbReference type="AlphaFoldDB" id="A0A1G2HHF4"/>
<keyword evidence="3 5" id="KW-0251">Elongation factor</keyword>
<evidence type="ECO:0000313" key="8">
    <source>
        <dbReference type="Proteomes" id="UP000176770"/>
    </source>
</evidence>
<sequence length="192" mass="21466">MTDDIQKLRKETGAGIMDVKNALLEAKGDYQNAKDVLRKRGAAIALKKMAREAKEGVIVSYIHSGGKVGVLLKLYCETDFVARTQEFQDLARDIAMHVAAMDPSYISREDIPKDVLDKEKEIYKEQIKDSGKSADITSKIIDGKIDRFVSEVSLLGQVFIKDQDKTIAKLIEEGIAKLGENIQVGEFIRYEL</sequence>
<proteinExistence type="inferred from homology"/>
<dbReference type="InterPro" id="IPR001816">
    <property type="entry name" value="Transl_elong_EFTs/EF1B"/>
</dbReference>
<evidence type="ECO:0000259" key="6">
    <source>
        <dbReference type="Pfam" id="PF00889"/>
    </source>
</evidence>
<dbReference type="Gene3D" id="1.10.286.20">
    <property type="match status" value="1"/>
</dbReference>
<dbReference type="InterPro" id="IPR018101">
    <property type="entry name" value="Transl_elong_Ts_CS"/>
</dbReference>
<dbReference type="GO" id="GO:0005737">
    <property type="term" value="C:cytoplasm"/>
    <property type="evidence" value="ECO:0007669"/>
    <property type="project" value="UniProtKB-SubCell"/>
</dbReference>
<dbReference type="PROSITE" id="PS01126">
    <property type="entry name" value="EF_TS_1"/>
    <property type="match status" value="1"/>
</dbReference>
<evidence type="ECO:0000313" key="7">
    <source>
        <dbReference type="EMBL" id="OGZ61671.1"/>
    </source>
</evidence>
<keyword evidence="4 5" id="KW-0648">Protein biosynthesis</keyword>
<evidence type="ECO:0000256" key="2">
    <source>
        <dbReference type="ARBA" id="ARBA00016956"/>
    </source>
</evidence>
<protein>
    <recommendedName>
        <fullName evidence="2 5">Elongation factor Ts</fullName>
        <shortName evidence="5">EF-Ts</shortName>
    </recommendedName>
</protein>
<evidence type="ECO:0000256" key="4">
    <source>
        <dbReference type="ARBA" id="ARBA00022917"/>
    </source>
</evidence>
<dbReference type="InterPro" id="IPR014039">
    <property type="entry name" value="Transl_elong_EFTs/EF1B_dimer"/>
</dbReference>
<feature type="region of interest" description="Involved in Mg(2+) ion dislocation from EF-Tu" evidence="5">
    <location>
        <begin position="78"/>
        <end position="81"/>
    </location>
</feature>
<comment type="similarity">
    <text evidence="1 5">Belongs to the EF-Ts family.</text>
</comment>
<gene>
    <name evidence="5 7" type="primary">tsf</name>
    <name evidence="7" type="ORF">A3F94_01865</name>
</gene>
<organism evidence="7 8">
    <name type="scientific">Candidatus Spechtbacteria bacterium RIFCSPLOWO2_12_FULL_38_22</name>
    <dbReference type="NCBI Taxonomy" id="1802165"/>
    <lineage>
        <taxon>Bacteria</taxon>
        <taxon>Candidatus Spechtiibacteriota</taxon>
    </lineage>
</organism>
<dbReference type="EMBL" id="MHOK01000019">
    <property type="protein sequence ID" value="OGZ61671.1"/>
    <property type="molecule type" value="Genomic_DNA"/>
</dbReference>
<dbReference type="InterPro" id="IPR036402">
    <property type="entry name" value="EF-Ts_dimer_sf"/>
</dbReference>
<dbReference type="FunFam" id="1.10.8.10:FF:000001">
    <property type="entry name" value="Elongation factor Ts"/>
    <property type="match status" value="1"/>
</dbReference>
<dbReference type="SUPFAM" id="SSF46934">
    <property type="entry name" value="UBA-like"/>
    <property type="match status" value="1"/>
</dbReference>
<comment type="subcellular location">
    <subcellularLocation>
        <location evidence="5">Cytoplasm</location>
    </subcellularLocation>
</comment>
<comment type="function">
    <text evidence="5">Associates with the EF-Tu.GDP complex and induces the exchange of GDP to GTP. It remains bound to the aminoacyl-tRNA.EF-Tu.GTP complex up to the GTP hydrolysis stage on the ribosome.</text>
</comment>
<dbReference type="PANTHER" id="PTHR11741:SF0">
    <property type="entry name" value="ELONGATION FACTOR TS, MITOCHONDRIAL"/>
    <property type="match status" value="1"/>
</dbReference>
<dbReference type="CDD" id="cd14275">
    <property type="entry name" value="UBA_EF-Ts"/>
    <property type="match status" value="1"/>
</dbReference>
<dbReference type="GO" id="GO:0003746">
    <property type="term" value="F:translation elongation factor activity"/>
    <property type="evidence" value="ECO:0007669"/>
    <property type="project" value="UniProtKB-UniRule"/>
</dbReference>
<dbReference type="Pfam" id="PF00889">
    <property type="entry name" value="EF_TS"/>
    <property type="match status" value="1"/>
</dbReference>
<evidence type="ECO:0000256" key="3">
    <source>
        <dbReference type="ARBA" id="ARBA00022768"/>
    </source>
</evidence>
<evidence type="ECO:0000256" key="5">
    <source>
        <dbReference type="HAMAP-Rule" id="MF_00050"/>
    </source>
</evidence>
<dbReference type="Gene3D" id="3.30.479.20">
    <property type="entry name" value="Elongation factor Ts, dimerisation domain"/>
    <property type="match status" value="1"/>
</dbReference>
<feature type="domain" description="Translation elongation factor EFTs/EF1B dimerisation" evidence="6">
    <location>
        <begin position="32"/>
        <end position="192"/>
    </location>
</feature>
<comment type="caution">
    <text evidence="7">The sequence shown here is derived from an EMBL/GenBank/DDBJ whole genome shotgun (WGS) entry which is preliminary data.</text>
</comment>
<accession>A0A1G2HHF4</accession>
<name>A0A1G2HHF4_9BACT</name>
<dbReference type="Gene3D" id="1.10.8.10">
    <property type="entry name" value="DNA helicase RuvA subunit, C-terminal domain"/>
    <property type="match status" value="1"/>
</dbReference>
<reference evidence="7 8" key="1">
    <citation type="journal article" date="2016" name="Nat. Commun.">
        <title>Thousands of microbial genomes shed light on interconnected biogeochemical processes in an aquifer system.</title>
        <authorList>
            <person name="Anantharaman K."/>
            <person name="Brown C.T."/>
            <person name="Hug L.A."/>
            <person name="Sharon I."/>
            <person name="Castelle C.J."/>
            <person name="Probst A.J."/>
            <person name="Thomas B.C."/>
            <person name="Singh A."/>
            <person name="Wilkins M.J."/>
            <person name="Karaoz U."/>
            <person name="Brodie E.L."/>
            <person name="Williams K.H."/>
            <person name="Hubbard S.S."/>
            <person name="Banfield J.F."/>
        </authorList>
    </citation>
    <scope>NUCLEOTIDE SEQUENCE [LARGE SCALE GENOMIC DNA]</scope>
</reference>
<dbReference type="SUPFAM" id="SSF54713">
    <property type="entry name" value="Elongation factor Ts (EF-Ts), dimerisation domain"/>
    <property type="match status" value="1"/>
</dbReference>
<dbReference type="InterPro" id="IPR009060">
    <property type="entry name" value="UBA-like_sf"/>
</dbReference>